<dbReference type="InterPro" id="IPR016164">
    <property type="entry name" value="FAD-linked_Oxase-like_C"/>
</dbReference>
<accession>A0ABT0C7X3</accession>
<feature type="region of interest" description="Disordered" evidence="3">
    <location>
        <begin position="106"/>
        <end position="133"/>
    </location>
</feature>
<protein>
    <recommendedName>
        <fullName evidence="6">FAD-linked oxidase C-terminal domain-containing protein</fullName>
    </recommendedName>
</protein>
<keyword evidence="1" id="KW-0285">Flavoprotein</keyword>
<evidence type="ECO:0000313" key="5">
    <source>
        <dbReference type="Proteomes" id="UP000830835"/>
    </source>
</evidence>
<evidence type="ECO:0000256" key="2">
    <source>
        <dbReference type="ARBA" id="ARBA00022827"/>
    </source>
</evidence>
<reference evidence="4" key="1">
    <citation type="submission" date="2021-02" db="EMBL/GenBank/DDBJ databases">
        <title>The CRISPR/cas machinery reduction and long-range gene transfer in the hot spring cyanobacterium Synechococcus.</title>
        <authorList>
            <person name="Dvorak P."/>
            <person name="Jahodarova E."/>
            <person name="Hasler P."/>
            <person name="Poulickova A."/>
        </authorList>
    </citation>
    <scope>NUCLEOTIDE SEQUENCE</scope>
    <source>
        <strain evidence="4">Rupite</strain>
    </source>
</reference>
<gene>
    <name evidence="4" type="ORF">JX360_03005</name>
</gene>
<evidence type="ECO:0000313" key="4">
    <source>
        <dbReference type="EMBL" id="MCJ2541883.1"/>
    </source>
</evidence>
<keyword evidence="5" id="KW-1185">Reference proteome</keyword>
<evidence type="ECO:0000256" key="3">
    <source>
        <dbReference type="SAM" id="MobiDB-lite"/>
    </source>
</evidence>
<name>A0ABT0C7X3_THEVL</name>
<sequence length="133" mass="14917">MSYALGLFPPHDLIGSIERVWRRFQSLGPLCLEMKRMDGRGVMAQGSPVFNFVSNEHMIQVIREMEAEGVHVRNSHTYLIEASGFKTVEPEEQAFKQRMDPYNLLNPGKLSTASPRDPAGKAGLDLEVTGWKA</sequence>
<evidence type="ECO:0008006" key="6">
    <source>
        <dbReference type="Google" id="ProtNLM"/>
    </source>
</evidence>
<proteinExistence type="predicted"/>
<evidence type="ECO:0000256" key="1">
    <source>
        <dbReference type="ARBA" id="ARBA00022630"/>
    </source>
</evidence>
<comment type="caution">
    <text evidence="4">The sequence shown here is derived from an EMBL/GenBank/DDBJ whole genome shotgun (WGS) entry which is preliminary data.</text>
</comment>
<dbReference type="Proteomes" id="UP000830835">
    <property type="component" value="Unassembled WGS sequence"/>
</dbReference>
<dbReference type="EMBL" id="JAFIRA010000004">
    <property type="protein sequence ID" value="MCJ2541883.1"/>
    <property type="molecule type" value="Genomic_DNA"/>
</dbReference>
<dbReference type="RefSeq" id="WP_244349092.1">
    <property type="nucleotide sequence ID" value="NZ_JAFIRA010000004.1"/>
</dbReference>
<dbReference type="SUPFAM" id="SSF55103">
    <property type="entry name" value="FAD-linked oxidases, C-terminal domain"/>
    <property type="match status" value="1"/>
</dbReference>
<organism evidence="4 5">
    <name type="scientific">Thermostichus vulcanus str. 'Rupite'</name>
    <dbReference type="NCBI Taxonomy" id="2813851"/>
    <lineage>
        <taxon>Bacteria</taxon>
        <taxon>Bacillati</taxon>
        <taxon>Cyanobacteriota</taxon>
        <taxon>Cyanophyceae</taxon>
        <taxon>Thermostichales</taxon>
        <taxon>Thermostichaceae</taxon>
        <taxon>Thermostichus</taxon>
    </lineage>
</organism>
<keyword evidence="2" id="KW-0274">FAD</keyword>